<dbReference type="Gene3D" id="2.60.200.20">
    <property type="match status" value="1"/>
</dbReference>
<dbReference type="InterPro" id="IPR058031">
    <property type="entry name" value="AAA_lid_NorR"/>
</dbReference>
<dbReference type="FunFam" id="1.10.8.60:FF:000014">
    <property type="entry name" value="DNA-binding transcriptional regulator NtrC"/>
    <property type="match status" value="1"/>
</dbReference>
<dbReference type="Pfam" id="PF00158">
    <property type="entry name" value="Sigma54_activat"/>
    <property type="match status" value="1"/>
</dbReference>
<dbReference type="CDD" id="cd00060">
    <property type="entry name" value="FHA"/>
    <property type="match status" value="1"/>
</dbReference>
<keyword evidence="1" id="KW-0547">Nucleotide-binding</keyword>
<evidence type="ECO:0000256" key="2">
    <source>
        <dbReference type="ARBA" id="ARBA00022840"/>
    </source>
</evidence>
<dbReference type="InterPro" id="IPR002197">
    <property type="entry name" value="HTH_Fis"/>
</dbReference>
<evidence type="ECO:0000256" key="3">
    <source>
        <dbReference type="ARBA" id="ARBA00023015"/>
    </source>
</evidence>
<dbReference type="InterPro" id="IPR025943">
    <property type="entry name" value="Sigma_54_int_dom_ATP-bd_2"/>
</dbReference>
<gene>
    <name evidence="10" type="ORF">GF068_26465</name>
</gene>
<dbReference type="FunFam" id="3.40.50.300:FF:000006">
    <property type="entry name" value="DNA-binding transcriptional regulator NtrC"/>
    <property type="match status" value="1"/>
</dbReference>
<dbReference type="PANTHER" id="PTHR32071">
    <property type="entry name" value="TRANSCRIPTIONAL REGULATORY PROTEIN"/>
    <property type="match status" value="1"/>
</dbReference>
<dbReference type="Proteomes" id="UP000440224">
    <property type="component" value="Unassembled WGS sequence"/>
</dbReference>
<dbReference type="InterPro" id="IPR002078">
    <property type="entry name" value="Sigma_54_int"/>
</dbReference>
<dbReference type="SMART" id="SM00240">
    <property type="entry name" value="FHA"/>
    <property type="match status" value="1"/>
</dbReference>
<dbReference type="InterPro" id="IPR008984">
    <property type="entry name" value="SMAD_FHA_dom_sf"/>
</dbReference>
<feature type="domain" description="FHA" evidence="8">
    <location>
        <begin position="53"/>
        <end position="103"/>
    </location>
</feature>
<dbReference type="Gene3D" id="1.10.8.60">
    <property type="match status" value="1"/>
</dbReference>
<evidence type="ECO:0000256" key="4">
    <source>
        <dbReference type="ARBA" id="ARBA00023125"/>
    </source>
</evidence>
<keyword evidence="11" id="KW-1185">Reference proteome</keyword>
<dbReference type="SMART" id="SM00382">
    <property type="entry name" value="AAA"/>
    <property type="match status" value="1"/>
</dbReference>
<evidence type="ECO:0000313" key="10">
    <source>
        <dbReference type="EMBL" id="MRG95435.1"/>
    </source>
</evidence>
<evidence type="ECO:0000256" key="1">
    <source>
        <dbReference type="ARBA" id="ARBA00022741"/>
    </source>
</evidence>
<protein>
    <submittedName>
        <fullName evidence="10">FHA domain-containing protein</fullName>
    </submittedName>
</protein>
<dbReference type="AlphaFoldDB" id="A0A6N7PYS3"/>
<comment type="caution">
    <text evidence="10">The sequence shown here is derived from an EMBL/GenBank/DDBJ whole genome shotgun (WGS) entry which is preliminary data.</text>
</comment>
<dbReference type="GO" id="GO:0006355">
    <property type="term" value="P:regulation of DNA-templated transcription"/>
    <property type="evidence" value="ECO:0007669"/>
    <property type="project" value="InterPro"/>
</dbReference>
<dbReference type="PROSITE" id="PS50006">
    <property type="entry name" value="FHA_DOMAIN"/>
    <property type="match status" value="1"/>
</dbReference>
<dbReference type="EMBL" id="WJIE01000007">
    <property type="protein sequence ID" value="MRG95435.1"/>
    <property type="molecule type" value="Genomic_DNA"/>
</dbReference>
<feature type="domain" description="Sigma-54 factor interaction" evidence="9">
    <location>
        <begin position="286"/>
        <end position="515"/>
    </location>
</feature>
<dbReference type="PRINTS" id="PR01590">
    <property type="entry name" value="HTHFIS"/>
</dbReference>
<dbReference type="GO" id="GO:0043565">
    <property type="term" value="F:sequence-specific DNA binding"/>
    <property type="evidence" value="ECO:0007669"/>
    <property type="project" value="InterPro"/>
</dbReference>
<dbReference type="InterPro" id="IPR009057">
    <property type="entry name" value="Homeodomain-like_sf"/>
</dbReference>
<dbReference type="SUPFAM" id="SSF52540">
    <property type="entry name" value="P-loop containing nucleoside triphosphate hydrolases"/>
    <property type="match status" value="1"/>
</dbReference>
<feature type="region of interest" description="Disordered" evidence="7">
    <location>
        <begin position="538"/>
        <end position="560"/>
    </location>
</feature>
<dbReference type="RefSeq" id="WP_153822225.1">
    <property type="nucleotide sequence ID" value="NZ_WJIE01000007.1"/>
</dbReference>
<dbReference type="PROSITE" id="PS00676">
    <property type="entry name" value="SIGMA54_INTERACT_2"/>
    <property type="match status" value="1"/>
</dbReference>
<accession>A0A6N7PYS3</accession>
<evidence type="ECO:0000256" key="7">
    <source>
        <dbReference type="SAM" id="MobiDB-lite"/>
    </source>
</evidence>
<dbReference type="SUPFAM" id="SSF46689">
    <property type="entry name" value="Homeodomain-like"/>
    <property type="match status" value="1"/>
</dbReference>
<sequence length="637" mass="68727">MSARKSEIVQTVPLPSSAVDALRQARRGGLPIALLAYHRDGTELVELPLGGSLVIGRAHPADVQFDDDSLSREHARFTRIEDGVVRVEDLGSLNGTWVRGERVTQGEARVGDEVVLGRVIVNVCERAPEAGVLSGLVSHERFRVALEEEVVRARFFGRSAAVLLVRAGRGERVHVSRWAPRVRDTLRPVDKMALYSLDAVAILLPEATLATALEVARAITTPRPGDVPLFAGVAASPETATSAEKLLEGCWAAAQGALPGRPVQAAPCGPWTWGGASEEKPMNEREVVVSPAMKKIHASVARLARSSIPILIQGETGTGKEVLARALHEQGPRRGRPMVCLNCGAVPPQLVESTLFGHERGAFTGASQQQKGIFEAADGGTVFLDEIGELPFPAQAALLRVLEEKRVTRVGSNKAIEVDVRLIAATHRDLEAMCEAGTFRLDLVYRLNTMTLTLPPLRERVEEIEPLAMHFLDQANRANERHIRGIEPAALALMQSYSWAGNVRELRNAIERAVVIAEGEWISVQDLPERVRAASRSAAPAERAAEADVGPPSGAASSDAGSIRARLQQYEAHLIVEALREAQWNQTEAARKLEMPLRTLVHRMKVLGIKKLGYGPAGPSSGVYAIDAGASDDSSDD</sequence>
<keyword evidence="4" id="KW-0238">DNA-binding</keyword>
<dbReference type="OrthoDB" id="5481316at2"/>
<dbReference type="Pfam" id="PF00498">
    <property type="entry name" value="FHA"/>
    <property type="match status" value="1"/>
</dbReference>
<dbReference type="InterPro" id="IPR025662">
    <property type="entry name" value="Sigma_54_int_dom_ATP-bd_1"/>
</dbReference>
<dbReference type="GO" id="GO:0005524">
    <property type="term" value="F:ATP binding"/>
    <property type="evidence" value="ECO:0007669"/>
    <property type="project" value="UniProtKB-KW"/>
</dbReference>
<keyword evidence="6" id="KW-0804">Transcription</keyword>
<dbReference type="SUPFAM" id="SSF49879">
    <property type="entry name" value="SMAD/FHA domain"/>
    <property type="match status" value="1"/>
</dbReference>
<name>A0A6N7PYS3_9BACT</name>
<dbReference type="CDD" id="cd00009">
    <property type="entry name" value="AAA"/>
    <property type="match status" value="1"/>
</dbReference>
<reference evidence="10 11" key="1">
    <citation type="submission" date="2019-10" db="EMBL/GenBank/DDBJ databases">
        <title>A soil myxobacterium in the family Polyangiaceae.</title>
        <authorList>
            <person name="Li Y."/>
            <person name="Wang J."/>
        </authorList>
    </citation>
    <scope>NUCLEOTIDE SEQUENCE [LARGE SCALE GENOMIC DNA]</scope>
    <source>
        <strain evidence="10 11">DSM 14734</strain>
    </source>
</reference>
<dbReference type="Pfam" id="PF25601">
    <property type="entry name" value="AAA_lid_14"/>
    <property type="match status" value="1"/>
</dbReference>
<dbReference type="InterPro" id="IPR000253">
    <property type="entry name" value="FHA_dom"/>
</dbReference>
<evidence type="ECO:0000256" key="6">
    <source>
        <dbReference type="ARBA" id="ARBA00023163"/>
    </source>
</evidence>
<dbReference type="Gene3D" id="1.10.10.60">
    <property type="entry name" value="Homeodomain-like"/>
    <property type="match status" value="1"/>
</dbReference>
<dbReference type="InterPro" id="IPR003593">
    <property type="entry name" value="AAA+_ATPase"/>
</dbReference>
<keyword evidence="2" id="KW-0067">ATP-binding</keyword>
<keyword evidence="5" id="KW-0010">Activator</keyword>
<dbReference type="Gene3D" id="3.40.50.300">
    <property type="entry name" value="P-loop containing nucleotide triphosphate hydrolases"/>
    <property type="match status" value="1"/>
</dbReference>
<organism evidence="10 11">
    <name type="scientific">Polyangium spumosum</name>
    <dbReference type="NCBI Taxonomy" id="889282"/>
    <lineage>
        <taxon>Bacteria</taxon>
        <taxon>Pseudomonadati</taxon>
        <taxon>Myxococcota</taxon>
        <taxon>Polyangia</taxon>
        <taxon>Polyangiales</taxon>
        <taxon>Polyangiaceae</taxon>
        <taxon>Polyangium</taxon>
    </lineage>
</organism>
<keyword evidence="3" id="KW-0805">Transcription regulation</keyword>
<evidence type="ECO:0000313" key="11">
    <source>
        <dbReference type="Proteomes" id="UP000440224"/>
    </source>
</evidence>
<dbReference type="PROSITE" id="PS00675">
    <property type="entry name" value="SIGMA54_INTERACT_1"/>
    <property type="match status" value="1"/>
</dbReference>
<proteinExistence type="predicted"/>
<dbReference type="Pfam" id="PF02954">
    <property type="entry name" value="HTH_8"/>
    <property type="match status" value="1"/>
</dbReference>
<feature type="compositionally biased region" description="Low complexity" evidence="7">
    <location>
        <begin position="550"/>
        <end position="560"/>
    </location>
</feature>
<evidence type="ECO:0000259" key="9">
    <source>
        <dbReference type="PROSITE" id="PS50045"/>
    </source>
</evidence>
<evidence type="ECO:0000256" key="5">
    <source>
        <dbReference type="ARBA" id="ARBA00023159"/>
    </source>
</evidence>
<dbReference type="InterPro" id="IPR027417">
    <property type="entry name" value="P-loop_NTPase"/>
</dbReference>
<dbReference type="PROSITE" id="PS50045">
    <property type="entry name" value="SIGMA54_INTERACT_4"/>
    <property type="match status" value="1"/>
</dbReference>
<evidence type="ECO:0000259" key="8">
    <source>
        <dbReference type="PROSITE" id="PS50006"/>
    </source>
</evidence>